<evidence type="ECO:0000256" key="1">
    <source>
        <dbReference type="SAM" id="Phobius"/>
    </source>
</evidence>
<protein>
    <submittedName>
        <fullName evidence="3">Flp pilus assembly protein CpaB</fullName>
    </submittedName>
</protein>
<dbReference type="Pfam" id="PF16976">
    <property type="entry name" value="RcpC"/>
    <property type="match status" value="1"/>
</dbReference>
<dbReference type="InterPro" id="IPR031571">
    <property type="entry name" value="RcpC_dom"/>
</dbReference>
<keyword evidence="1" id="KW-0812">Transmembrane</keyword>
<evidence type="ECO:0000259" key="2">
    <source>
        <dbReference type="Pfam" id="PF16976"/>
    </source>
</evidence>
<dbReference type="RefSeq" id="WP_136945982.1">
    <property type="nucleotide sequence ID" value="NZ_SWFM01000001.1"/>
</dbReference>
<reference evidence="3 4" key="1">
    <citation type="submission" date="2019-04" db="EMBL/GenBank/DDBJ databases">
        <title>Genome sequence of Bacillus hwajinpoensis strain Y2.</title>
        <authorList>
            <person name="Fair J.L."/>
            <person name="Maclea K.S."/>
        </authorList>
    </citation>
    <scope>NUCLEOTIDE SEQUENCE [LARGE SCALE GENOMIC DNA]</scope>
    <source>
        <strain evidence="3 4">Y2</strain>
    </source>
</reference>
<name>A0A4U1MNE2_9BACL</name>
<sequence length="193" mass="21375">MKTKRIWMWSLIFGVFATLIVYVGLFTNLTAVTTNSESDVKEAEKTEVLTEAEETIAGREIANPIAKVSEGKRAISINVDLAGGVSGYIEPNSYVDVVAYEQEIDEEKEKEYKAAVLVLQNIKVLTSGKAPDSADEALHYETVTLEVTPEEGVMLSLAAKDESGFYLMLRNKEDDGVSKKALKEKRQVYKESN</sequence>
<evidence type="ECO:0000313" key="4">
    <source>
        <dbReference type="Proteomes" id="UP000310541"/>
    </source>
</evidence>
<dbReference type="Proteomes" id="UP000310541">
    <property type="component" value="Unassembled WGS sequence"/>
</dbReference>
<organism evidence="3 4">
    <name type="scientific">Guptibacillus hwajinpoensis</name>
    <dbReference type="NCBI Taxonomy" id="208199"/>
    <lineage>
        <taxon>Bacteria</taxon>
        <taxon>Bacillati</taxon>
        <taxon>Bacillota</taxon>
        <taxon>Bacilli</taxon>
        <taxon>Bacillales</taxon>
        <taxon>Guptibacillaceae</taxon>
        <taxon>Guptibacillus</taxon>
    </lineage>
</organism>
<dbReference type="OrthoDB" id="2965306at2"/>
<evidence type="ECO:0000313" key="3">
    <source>
        <dbReference type="EMBL" id="TKD72132.1"/>
    </source>
</evidence>
<accession>A0A4U1MNE2</accession>
<keyword evidence="1" id="KW-1133">Transmembrane helix</keyword>
<dbReference type="AlphaFoldDB" id="A0A4U1MNE2"/>
<dbReference type="InterPro" id="IPR017592">
    <property type="entry name" value="Pilus_assmbl_Flp-typ_CpaB"/>
</dbReference>
<feature type="transmembrane region" description="Helical" evidence="1">
    <location>
        <begin position="7"/>
        <end position="26"/>
    </location>
</feature>
<dbReference type="NCBIfam" id="TIGR03177">
    <property type="entry name" value="pilus_cpaB"/>
    <property type="match status" value="1"/>
</dbReference>
<dbReference type="EMBL" id="SWFM01000001">
    <property type="protein sequence ID" value="TKD72132.1"/>
    <property type="molecule type" value="Genomic_DNA"/>
</dbReference>
<gene>
    <name evidence="3" type="primary">cpaB</name>
    <name evidence="3" type="ORF">FBF83_04855</name>
</gene>
<proteinExistence type="predicted"/>
<keyword evidence="1" id="KW-0472">Membrane</keyword>
<comment type="caution">
    <text evidence="3">The sequence shown here is derived from an EMBL/GenBank/DDBJ whole genome shotgun (WGS) entry which is preliminary data.</text>
</comment>
<feature type="domain" description="Flp pilus assembly protein RcpC/CpaB" evidence="2">
    <location>
        <begin position="66"/>
        <end position="161"/>
    </location>
</feature>